<name>A0A4Q7KLF0_9PSEU</name>
<organism evidence="1 2">
    <name type="scientific">Herbihabitans rhizosphaerae</name>
    <dbReference type="NCBI Taxonomy" id="1872711"/>
    <lineage>
        <taxon>Bacteria</taxon>
        <taxon>Bacillati</taxon>
        <taxon>Actinomycetota</taxon>
        <taxon>Actinomycetes</taxon>
        <taxon>Pseudonocardiales</taxon>
        <taxon>Pseudonocardiaceae</taxon>
        <taxon>Herbihabitans</taxon>
    </lineage>
</organism>
<protein>
    <submittedName>
        <fullName evidence="1">Uncharacterized protein</fullName>
    </submittedName>
</protein>
<dbReference type="EMBL" id="SGWQ01000006">
    <property type="protein sequence ID" value="RZS37076.1"/>
    <property type="molecule type" value="Genomic_DNA"/>
</dbReference>
<proteinExistence type="predicted"/>
<evidence type="ECO:0000313" key="2">
    <source>
        <dbReference type="Proteomes" id="UP000294257"/>
    </source>
</evidence>
<dbReference type="Proteomes" id="UP000294257">
    <property type="component" value="Unassembled WGS sequence"/>
</dbReference>
<gene>
    <name evidence="1" type="ORF">EV193_106312</name>
</gene>
<accession>A0A4Q7KLF0</accession>
<dbReference type="AlphaFoldDB" id="A0A4Q7KLF0"/>
<comment type="caution">
    <text evidence="1">The sequence shown here is derived from an EMBL/GenBank/DDBJ whole genome shotgun (WGS) entry which is preliminary data.</text>
</comment>
<keyword evidence="2" id="KW-1185">Reference proteome</keyword>
<sequence>MADERAGVANLNYWAYWIGELSDDQTSDVFMLDDDTRAWSGVQLLRHLTNRLTPDSLHLPLNLCTLHALIASRPPLLDRRPSDQARLAEVLDSLTSVGGLTRTSRDQLTGLHYALRIAGR</sequence>
<evidence type="ECO:0000313" key="1">
    <source>
        <dbReference type="EMBL" id="RZS37076.1"/>
    </source>
</evidence>
<reference evidence="1 2" key="1">
    <citation type="submission" date="2019-02" db="EMBL/GenBank/DDBJ databases">
        <title>Genomic Encyclopedia of Type Strains, Phase IV (KMG-IV): sequencing the most valuable type-strain genomes for metagenomic binning, comparative biology and taxonomic classification.</title>
        <authorList>
            <person name="Goeker M."/>
        </authorList>
    </citation>
    <scope>NUCLEOTIDE SEQUENCE [LARGE SCALE GENOMIC DNA]</scope>
    <source>
        <strain evidence="1 2">DSM 101727</strain>
    </source>
</reference>